<sequence length="361" mass="41260">MQTQRLGQRQLFTMLRGNLEKRMIKQYNETRDVSSVIEYAVAILVRHALVVADFSFMCRDLIRELFLTAAPCAALRRFSVFFEDYFESEEWAAVVARLYKNEDDYLAITEEARLYRKYLEDKDPTRTDGLADHQFILKSIFKGGNGRKHTWLLKDAHPTKNLEEIAGALQILPLLSIFETNGVRKFTEFVDFLRYANIPDLHYAKVQEEQAESVAEAPVKAEAKAENKKMDTPQAPQTAESVKKAKKDVPEVKHNELKELPATASSDLPLTKDSVPPERRRGGKTVLEEVSEAPESADQDLPPEKAPRGDSQNTWQKLFAMGGRKSKESSFGKSIEQIEKERDERKKERRLTKIIGRRGKG</sequence>
<keyword evidence="3" id="KW-1185">Reference proteome</keyword>
<feature type="compositionally biased region" description="Basic and acidic residues" evidence="1">
    <location>
        <begin position="325"/>
        <end position="346"/>
    </location>
</feature>
<gene>
    <name evidence="2" type="ORF">JZO85_04120</name>
</gene>
<proteinExistence type="predicted"/>
<comment type="caution">
    <text evidence="2">The sequence shown here is derived from an EMBL/GenBank/DDBJ whole genome shotgun (WGS) entry which is preliminary data.</text>
</comment>
<name>A0ABS3HDC1_9ENTE</name>
<feature type="compositionally biased region" description="Basic residues" evidence="1">
    <location>
        <begin position="347"/>
        <end position="361"/>
    </location>
</feature>
<organism evidence="2 3">
    <name type="scientific">Candidatus Enterococcus murrayae</name>
    <dbReference type="NCBI Taxonomy" id="2815321"/>
    <lineage>
        <taxon>Bacteria</taxon>
        <taxon>Bacillati</taxon>
        <taxon>Bacillota</taxon>
        <taxon>Bacilli</taxon>
        <taxon>Lactobacillales</taxon>
        <taxon>Enterococcaceae</taxon>
        <taxon>Enterococcus</taxon>
    </lineage>
</organism>
<reference evidence="2 3" key="1">
    <citation type="submission" date="2021-03" db="EMBL/GenBank/DDBJ databases">
        <title>Enterococcal diversity collection.</title>
        <authorList>
            <person name="Gilmore M.S."/>
            <person name="Schwartzman J."/>
            <person name="Van Tyne D."/>
            <person name="Martin M."/>
            <person name="Earl A.M."/>
            <person name="Manson A.L."/>
            <person name="Straub T."/>
            <person name="Salamzade R."/>
            <person name="Saavedra J."/>
            <person name="Lebreton F."/>
            <person name="Prichula J."/>
            <person name="Schaufler K."/>
            <person name="Gaca A."/>
            <person name="Sgardioli B."/>
            <person name="Wagenaar J."/>
            <person name="Strong T."/>
        </authorList>
    </citation>
    <scope>NUCLEOTIDE SEQUENCE [LARGE SCALE GENOMIC DNA]</scope>
    <source>
        <strain evidence="2 3">MJM16</strain>
    </source>
</reference>
<evidence type="ECO:0000313" key="2">
    <source>
        <dbReference type="EMBL" id="MBO0451441.1"/>
    </source>
</evidence>
<feature type="compositionally biased region" description="Basic and acidic residues" evidence="1">
    <location>
        <begin position="219"/>
        <end position="231"/>
    </location>
</feature>
<evidence type="ECO:0000256" key="1">
    <source>
        <dbReference type="SAM" id="MobiDB-lite"/>
    </source>
</evidence>
<feature type="compositionally biased region" description="Basic and acidic residues" evidence="1">
    <location>
        <begin position="241"/>
        <end position="259"/>
    </location>
</feature>
<protein>
    <submittedName>
        <fullName evidence="2">Uncharacterized protein</fullName>
    </submittedName>
</protein>
<dbReference type="Proteomes" id="UP000664495">
    <property type="component" value="Unassembled WGS sequence"/>
</dbReference>
<dbReference type="EMBL" id="JAFLVR010000008">
    <property type="protein sequence ID" value="MBO0451441.1"/>
    <property type="molecule type" value="Genomic_DNA"/>
</dbReference>
<feature type="compositionally biased region" description="Acidic residues" evidence="1">
    <location>
        <begin position="289"/>
        <end position="298"/>
    </location>
</feature>
<feature type="region of interest" description="Disordered" evidence="1">
    <location>
        <begin position="215"/>
        <end position="361"/>
    </location>
</feature>
<dbReference type="RefSeq" id="WP_207107248.1">
    <property type="nucleotide sequence ID" value="NZ_JAFLVR010000008.1"/>
</dbReference>
<evidence type="ECO:0000313" key="3">
    <source>
        <dbReference type="Proteomes" id="UP000664495"/>
    </source>
</evidence>
<accession>A0ABS3HDC1</accession>